<protein>
    <submittedName>
        <fullName evidence="3">Pentatricopeptide repeat-containing protein</fullName>
    </submittedName>
</protein>
<gene>
    <name evidence="3" type="ORF">STAS_35462</name>
</gene>
<dbReference type="PANTHER" id="PTHR47926:SF426">
    <property type="entry name" value="TETRATRICOPEPTIDE-LIKE HELICAL DOMAIN SUPERFAMILY, DYW DOMAIN-CONTAINING PROTEIN"/>
    <property type="match status" value="1"/>
</dbReference>
<evidence type="ECO:0000256" key="1">
    <source>
        <dbReference type="ARBA" id="ARBA00022737"/>
    </source>
</evidence>
<dbReference type="PROSITE" id="PS51375">
    <property type="entry name" value="PPR"/>
    <property type="match status" value="5"/>
</dbReference>
<dbReference type="GO" id="GO:0003723">
    <property type="term" value="F:RNA binding"/>
    <property type="evidence" value="ECO:0007669"/>
    <property type="project" value="InterPro"/>
</dbReference>
<keyword evidence="4" id="KW-1185">Reference proteome</keyword>
<organism evidence="3 4">
    <name type="scientific">Striga asiatica</name>
    <name type="common">Asiatic witchweed</name>
    <name type="synonym">Buchnera asiatica</name>
    <dbReference type="NCBI Taxonomy" id="4170"/>
    <lineage>
        <taxon>Eukaryota</taxon>
        <taxon>Viridiplantae</taxon>
        <taxon>Streptophyta</taxon>
        <taxon>Embryophyta</taxon>
        <taxon>Tracheophyta</taxon>
        <taxon>Spermatophyta</taxon>
        <taxon>Magnoliopsida</taxon>
        <taxon>eudicotyledons</taxon>
        <taxon>Gunneridae</taxon>
        <taxon>Pentapetalae</taxon>
        <taxon>asterids</taxon>
        <taxon>lamiids</taxon>
        <taxon>Lamiales</taxon>
        <taxon>Orobanchaceae</taxon>
        <taxon>Buchnereae</taxon>
        <taxon>Striga</taxon>
    </lineage>
</organism>
<dbReference type="InterPro" id="IPR011990">
    <property type="entry name" value="TPR-like_helical_dom_sf"/>
</dbReference>
<dbReference type="OrthoDB" id="732433at2759"/>
<dbReference type="Proteomes" id="UP000325081">
    <property type="component" value="Unassembled WGS sequence"/>
</dbReference>
<dbReference type="NCBIfam" id="TIGR00756">
    <property type="entry name" value="PPR"/>
    <property type="match status" value="4"/>
</dbReference>
<evidence type="ECO:0000313" key="4">
    <source>
        <dbReference type="Proteomes" id="UP000325081"/>
    </source>
</evidence>
<feature type="repeat" description="PPR" evidence="2">
    <location>
        <begin position="236"/>
        <end position="270"/>
    </location>
</feature>
<sequence length="884" mass="98217">MLISKIQKKFAKSISTLPSPAIFRHPNNFRILARTCSTISLADGLFSHAHNVYDKMLHRNHQPGPSTLTSCDPSKLLKSATTEPNYTIAPMLHAQAVKQGALTDLPTATRLLMVYSRRKEFVSCLDLFSEILDKDIVFWNAMMSACVENRRFQSAVDFFEKMARGAHGFDHTTLLVLLSVFSNLKSLKHGKIVHGLGLKSGMLSETVLSNNLVDMYAKSGDLSSAQFAFSEIESKDQISWNSIISGCFQNGKPEKSLSYFVQMFSSGSRADDTSLSCAMAAYTFLQAYDFGRGIHGLGIKSGYSDSVSVANSLISFYSQSRDICAVEIIFFKQMTAKNVVSWNAVIKGFLVCGENAKAFALLREMQFVAFIQPDMTTLVTVIPYLAELMLLREGKAAHGCVFRREMMSEVPVVNALINLYSKCGNVKKAEFLFSIMPKKDSVAWNTMIFGHAQNGKSREARELFKKMMGCCYTARTLATLLAIIPSCDSRESLEFGRSIHGWSMKMGFSNQIYASNSIMHMYINCGVPSAAFALFESLSRKADITSWNTVIVGCSQKGHFHEALVFFDRMRKMYSQLHPNSITLVNAISSCGNLGLPLHGKLLHGLAVKSGASTNLQVQNSLVTMYGRVGDTDSAKLAFDLNNDHNLCSWNCLISAVSQNEDAKIALELFRSLDFEPDEITISTVLSACAQLGDVTHGTQIHGHVVRLNFHKNPYISSALIDMYSNCGKLELAERVFSSMPEKSVSAWNSLISGYGKYYEKMWAEFNIRPTNEHYVCMVDMLGRAGKLEEAFEFVRSLAGKSEAGVWGALLSACGYYGDIEMGRKVGEVLFRLEPENVSYYVALCNMYVGAGMWEEAVRLRDVIREKRLRKEAGYSSVDVFGVR</sequence>
<proteinExistence type="predicted"/>
<keyword evidence="1" id="KW-0677">Repeat</keyword>
<dbReference type="FunFam" id="1.25.40.10:FF:000158">
    <property type="entry name" value="pentatricopeptide repeat-containing protein At2g33680"/>
    <property type="match status" value="1"/>
</dbReference>
<dbReference type="InterPro" id="IPR046960">
    <property type="entry name" value="PPR_At4g14850-like_plant"/>
</dbReference>
<dbReference type="Gene3D" id="1.25.40.10">
    <property type="entry name" value="Tetratricopeptide repeat domain"/>
    <property type="match status" value="7"/>
</dbReference>
<accession>A0A5A7RK70</accession>
<dbReference type="InterPro" id="IPR046848">
    <property type="entry name" value="E_motif"/>
</dbReference>
<dbReference type="PANTHER" id="PTHR47926">
    <property type="entry name" value="PENTATRICOPEPTIDE REPEAT-CONTAINING PROTEIN"/>
    <property type="match status" value="1"/>
</dbReference>
<comment type="caution">
    <text evidence="3">The sequence shown here is derived from an EMBL/GenBank/DDBJ whole genome shotgun (WGS) entry which is preliminary data.</text>
</comment>
<name>A0A5A7RK70_STRAF</name>
<feature type="repeat" description="PPR" evidence="2">
    <location>
        <begin position="713"/>
        <end position="747"/>
    </location>
</feature>
<reference evidence="4" key="1">
    <citation type="journal article" date="2019" name="Curr. Biol.">
        <title>Genome Sequence of Striga asiatica Provides Insight into the Evolution of Plant Parasitism.</title>
        <authorList>
            <person name="Yoshida S."/>
            <person name="Kim S."/>
            <person name="Wafula E.K."/>
            <person name="Tanskanen J."/>
            <person name="Kim Y.M."/>
            <person name="Honaas L."/>
            <person name="Yang Z."/>
            <person name="Spallek T."/>
            <person name="Conn C.E."/>
            <person name="Ichihashi Y."/>
            <person name="Cheong K."/>
            <person name="Cui S."/>
            <person name="Der J.P."/>
            <person name="Gundlach H."/>
            <person name="Jiao Y."/>
            <person name="Hori C."/>
            <person name="Ishida J.K."/>
            <person name="Kasahara H."/>
            <person name="Kiba T."/>
            <person name="Kim M.S."/>
            <person name="Koo N."/>
            <person name="Laohavisit A."/>
            <person name="Lee Y.H."/>
            <person name="Lumba S."/>
            <person name="McCourt P."/>
            <person name="Mortimer J.C."/>
            <person name="Mutuku J.M."/>
            <person name="Nomura T."/>
            <person name="Sasaki-Sekimoto Y."/>
            <person name="Seto Y."/>
            <person name="Wang Y."/>
            <person name="Wakatake T."/>
            <person name="Sakakibara H."/>
            <person name="Demura T."/>
            <person name="Yamaguchi S."/>
            <person name="Yoneyama K."/>
            <person name="Manabe R.I."/>
            <person name="Nelson D.C."/>
            <person name="Schulman A.H."/>
            <person name="Timko M.P."/>
            <person name="dePamphilis C.W."/>
            <person name="Choi D."/>
            <person name="Shirasu K."/>
        </authorList>
    </citation>
    <scope>NUCLEOTIDE SEQUENCE [LARGE SCALE GENOMIC DNA]</scope>
    <source>
        <strain evidence="4">cv. UVA1</strain>
    </source>
</reference>
<evidence type="ECO:0000313" key="3">
    <source>
        <dbReference type="EMBL" id="GER57633.1"/>
    </source>
</evidence>
<dbReference type="GO" id="GO:0009451">
    <property type="term" value="P:RNA modification"/>
    <property type="evidence" value="ECO:0007669"/>
    <property type="project" value="InterPro"/>
</dbReference>
<dbReference type="GO" id="GO:0099402">
    <property type="term" value="P:plant organ development"/>
    <property type="evidence" value="ECO:0007669"/>
    <property type="project" value="UniProtKB-ARBA"/>
</dbReference>
<dbReference type="EMBL" id="BKCP01013403">
    <property type="protein sequence ID" value="GER57633.1"/>
    <property type="molecule type" value="Genomic_DNA"/>
</dbReference>
<feature type="repeat" description="PPR" evidence="2">
    <location>
        <begin position="135"/>
        <end position="165"/>
    </location>
</feature>
<dbReference type="InterPro" id="IPR002885">
    <property type="entry name" value="PPR_rpt"/>
</dbReference>
<evidence type="ECO:0000256" key="2">
    <source>
        <dbReference type="PROSITE-ProRule" id="PRU00708"/>
    </source>
</evidence>
<dbReference type="AlphaFoldDB" id="A0A5A7RK70"/>
<feature type="repeat" description="PPR" evidence="2">
    <location>
        <begin position="543"/>
        <end position="573"/>
    </location>
</feature>
<dbReference type="Pfam" id="PF20431">
    <property type="entry name" value="E_motif"/>
    <property type="match status" value="1"/>
</dbReference>
<feature type="repeat" description="PPR" evidence="2">
    <location>
        <begin position="440"/>
        <end position="474"/>
    </location>
</feature>
<dbReference type="Pfam" id="PF01535">
    <property type="entry name" value="PPR"/>
    <property type="match status" value="9"/>
</dbReference>